<gene>
    <name evidence="2 3" type="primary">GSG1</name>
    <name evidence="3" type="ordered locus">CAALFM_C112520WA</name>
    <name evidence="2" type="ordered locus">orf19.11248</name>
</gene>
<name>A0A1D8PFH1_CANAL</name>
<dbReference type="KEGG" id="cal:CAALFM_C112520WA"/>
<protein>
    <submittedName>
        <fullName evidence="3">Gsg1p</fullName>
    </submittedName>
</protein>
<dbReference type="eggNOG" id="KOG1938">
    <property type="taxonomic scope" value="Eukaryota"/>
</dbReference>
<dbReference type="EMBL" id="CP017623">
    <property type="protein sequence ID" value="AOW26867.1"/>
    <property type="molecule type" value="Genomic_DNA"/>
</dbReference>
<feature type="region of interest" description="Disordered" evidence="1">
    <location>
        <begin position="645"/>
        <end position="668"/>
    </location>
</feature>
<dbReference type="Proteomes" id="UP000000559">
    <property type="component" value="Chromosome 1"/>
</dbReference>
<feature type="region of interest" description="Disordered" evidence="1">
    <location>
        <begin position="104"/>
        <end position="142"/>
    </location>
</feature>
<dbReference type="InterPro" id="IPR024420">
    <property type="entry name" value="TRAPP_III_complex_Trs85"/>
</dbReference>
<dbReference type="SMR" id="A0A1D8PFH1"/>
<feature type="compositionally biased region" description="Acidic residues" evidence="1">
    <location>
        <begin position="657"/>
        <end position="667"/>
    </location>
</feature>
<dbReference type="GeneID" id="3647609"/>
<evidence type="ECO:0000256" key="1">
    <source>
        <dbReference type="SAM" id="MobiDB-lite"/>
    </source>
</evidence>
<organism evidence="3 4">
    <name type="scientific">Candida albicans (strain SC5314 / ATCC MYA-2876)</name>
    <name type="common">Yeast</name>
    <dbReference type="NCBI Taxonomy" id="237561"/>
    <lineage>
        <taxon>Eukaryota</taxon>
        <taxon>Fungi</taxon>
        <taxon>Dikarya</taxon>
        <taxon>Ascomycota</taxon>
        <taxon>Saccharomycotina</taxon>
        <taxon>Pichiomycetes</taxon>
        <taxon>Debaryomycetaceae</taxon>
        <taxon>Candida/Lodderomyces clade</taxon>
        <taxon>Candida</taxon>
    </lineage>
</organism>
<dbReference type="RefSeq" id="XP_710794.2">
    <property type="nucleotide sequence ID" value="XM_705702.2"/>
</dbReference>
<dbReference type="CGD" id="CAL0000178502">
    <property type="gene designation" value="GSG1"/>
</dbReference>
<dbReference type="InParanoid" id="A0A1D8PFH1"/>
<feature type="compositionally biased region" description="Low complexity" evidence="1">
    <location>
        <begin position="107"/>
        <end position="142"/>
    </location>
</feature>
<dbReference type="Pfam" id="PF12739">
    <property type="entry name" value="TRAPPC-Trs85"/>
    <property type="match status" value="1"/>
</dbReference>
<evidence type="ECO:0000313" key="2">
    <source>
        <dbReference type="CGD" id="CAL0000178502"/>
    </source>
</evidence>
<reference evidence="3 4" key="3">
    <citation type="journal article" date="2013" name="Genome Biol.">
        <title>Assembly of a phased diploid Candida albicans genome facilitates allele-specific measurements and provides a simple model for repeat and indel structure.</title>
        <authorList>
            <person name="Muzzey D."/>
            <person name="Schwartz K."/>
            <person name="Weissman J.S."/>
            <person name="Sherlock G."/>
        </authorList>
    </citation>
    <scope>NUCLEOTIDE SEQUENCE [LARGE SCALE GENOMIC DNA]</scope>
    <source>
        <strain evidence="4">SC5314 / ATCC MYA-2876</strain>
    </source>
</reference>
<sequence>MDYPSGSDPFTSRQHLLHHTFSPLISIEATHNVDLIFQSIINNNDNISTLQIFKPYGNNAKYSINTNNQQFKIINNQLITKNYPSFPIRFEPSLPDLVSVLNAQSRNPKNSNNLGGSNNTSNNNNNGLLLNKLNSNSSPSLSNSITEEFKTRSEGVPLNQLFSISSLEVYLRHMANPDNSINNSGGGGSLYLNFFDKLITSNQITPFETFNHPISQIFIIDYETDSIDILRKLIVEFRNYNFPKFFQIDDLLIHVFIIYDCDKFATGDIINFQNEIKNKLNVNTTVFPMSYNNNKEKSSGGGMETNTISLVENSTIEEELQRISWNDINNSFEIPKVVDYTIRTKLYEFINKFLIPHMQSKVRYWDDQILQPKKSITGRFFQVSKKFFNSNNNSDTSLLTNTAKSFKNGVTHGNSNSNSNSTFNYNENYYYKSSSEQILRKLADWSLMLKDFKYAYSTYELIKKDYSNDRAWVYVASTQEMCIVSLLLVQTQQQQSPLQLQSQSQLHQQNIKSLIPDKNTLRKIKHDIIEPYMDNLCYTFKSRLNLKTFSFKTMIIVIELLLCMSQMFNISYWWYDTIEKYLIKLNNEFDQHLSNINNSNNDNNSNAFSIIKALLYERLGYNSGHSVFLSLENYHLFRKNFERNRQVQPQPQKQEREEEQEEEEEEGMYVNELKLSTPTNRGIIGTTRFRKSALWYLLSMKQWHLSNNKSQIERLFNNIQLVYPDTNSNTNKQNGEEYVWYNRNDGILGILEKYIDTDK</sequence>
<keyword evidence="4" id="KW-1185">Reference proteome</keyword>
<dbReference type="PANTHER" id="PTHR12975">
    <property type="entry name" value="TRANSPORT PROTEIN TRAPP"/>
    <property type="match status" value="1"/>
</dbReference>
<dbReference type="AlphaFoldDB" id="A0A1D8PFH1"/>
<dbReference type="OrthoDB" id="203724at2759"/>
<evidence type="ECO:0000313" key="4">
    <source>
        <dbReference type="Proteomes" id="UP000000559"/>
    </source>
</evidence>
<proteinExistence type="predicted"/>
<dbReference type="VEuPathDB" id="FungiDB:C1_12520W_A"/>
<evidence type="ECO:0000313" key="3">
    <source>
        <dbReference type="EMBL" id="AOW26867.1"/>
    </source>
</evidence>
<dbReference type="STRING" id="237561.A0A1D8PFH1"/>
<dbReference type="PANTHER" id="PTHR12975:SF6">
    <property type="entry name" value="TRAFFICKING PROTEIN PARTICLE COMPLEX SUBUNIT 8"/>
    <property type="match status" value="1"/>
</dbReference>
<reference evidence="3 4" key="2">
    <citation type="journal article" date="2007" name="Genome Biol.">
        <title>Assembly of the Candida albicans genome into sixteen supercontigs aligned on the eight chromosomes.</title>
        <authorList>
            <person name="van het Hoog M."/>
            <person name="Rast T.J."/>
            <person name="Martchenko M."/>
            <person name="Grindle S."/>
            <person name="Dignard D."/>
            <person name="Hogues H."/>
            <person name="Cuomo C."/>
            <person name="Berriman M."/>
            <person name="Scherer S."/>
            <person name="Magee B.B."/>
            <person name="Whiteway M."/>
            <person name="Chibana H."/>
            <person name="Nantel A."/>
            <person name="Magee P.T."/>
        </authorList>
    </citation>
    <scope>GENOME REANNOTATION</scope>
    <source>
        <strain evidence="4">SC5314 / ATCC MYA-2876</strain>
    </source>
</reference>
<reference evidence="3 4" key="1">
    <citation type="journal article" date="2004" name="Proc. Natl. Acad. Sci. U.S.A.">
        <title>The diploid genome sequence of Candida albicans.</title>
        <authorList>
            <person name="Jones T."/>
            <person name="Federspiel N.A."/>
            <person name="Chibana H."/>
            <person name="Dungan J."/>
            <person name="Kalman S."/>
            <person name="Magee B.B."/>
            <person name="Newport G."/>
            <person name="Thorstenson Y.R."/>
            <person name="Agabian N."/>
            <person name="Magee P.T."/>
            <person name="Davis R.W."/>
            <person name="Scherer S."/>
        </authorList>
    </citation>
    <scope>NUCLEOTIDE SEQUENCE [LARGE SCALE GENOMIC DNA]</scope>
    <source>
        <strain evidence="4">SC5314 / ATCC MYA-2876</strain>
    </source>
</reference>
<accession>A0A1D8PFH1</accession>